<dbReference type="InterPro" id="IPR020583">
    <property type="entry name" value="Inositol_monoP_metal-BS"/>
</dbReference>
<reference evidence="5 6" key="1">
    <citation type="submission" date="2019-01" db="EMBL/GenBank/DDBJ databases">
        <title>Egibacter rhizosphaerae EGI 80759T.</title>
        <authorList>
            <person name="Chen D.-D."/>
            <person name="Tian Y."/>
            <person name="Jiao J.-Y."/>
            <person name="Zhang X.-T."/>
            <person name="Zhang Y.-G."/>
            <person name="Zhang Y."/>
            <person name="Xiao M."/>
            <person name="Shu W.-S."/>
            <person name="Li W.-J."/>
        </authorList>
    </citation>
    <scope>NUCLEOTIDE SEQUENCE [LARGE SCALE GENOMIC DNA]</scope>
    <source>
        <strain evidence="5 6">EGI 80759</strain>
    </source>
</reference>
<dbReference type="Pfam" id="PF00459">
    <property type="entry name" value="Inositol_P"/>
    <property type="match status" value="1"/>
</dbReference>
<evidence type="ECO:0000256" key="2">
    <source>
        <dbReference type="ARBA" id="ARBA00022801"/>
    </source>
</evidence>
<dbReference type="Gene3D" id="3.40.190.80">
    <property type="match status" value="1"/>
</dbReference>
<keyword evidence="3 4" id="KW-0460">Magnesium</keyword>
<keyword evidence="6" id="KW-1185">Reference proteome</keyword>
<feature type="binding site" evidence="4">
    <location>
        <position position="209"/>
    </location>
    <ligand>
        <name>Mg(2+)</name>
        <dbReference type="ChEBI" id="CHEBI:18420"/>
        <label>1</label>
        <note>catalytic</note>
    </ligand>
</feature>
<gene>
    <name evidence="5" type="ORF">ER308_20450</name>
</gene>
<feature type="binding site" evidence="4">
    <location>
        <position position="83"/>
    </location>
    <ligand>
        <name>Mg(2+)</name>
        <dbReference type="ChEBI" id="CHEBI:18420"/>
        <label>1</label>
        <note>catalytic</note>
    </ligand>
</feature>
<proteinExistence type="predicted"/>
<dbReference type="GO" id="GO:0008934">
    <property type="term" value="F:inositol monophosphate 1-phosphatase activity"/>
    <property type="evidence" value="ECO:0007669"/>
    <property type="project" value="TreeGrafter"/>
</dbReference>
<dbReference type="PRINTS" id="PR00377">
    <property type="entry name" value="IMPHPHTASES"/>
</dbReference>
<evidence type="ECO:0000313" key="6">
    <source>
        <dbReference type="Proteomes" id="UP000291469"/>
    </source>
</evidence>
<name>A0A411YKJ2_9ACTN</name>
<dbReference type="Gene3D" id="3.30.540.10">
    <property type="entry name" value="Fructose-1,6-Bisphosphatase, subunit A, domain 1"/>
    <property type="match status" value="1"/>
</dbReference>
<dbReference type="InterPro" id="IPR000760">
    <property type="entry name" value="Inositol_monophosphatase-like"/>
</dbReference>
<accession>A0A411YKJ2</accession>
<sequence>MDIAGLRGEALAMADAADEIARRYFGGPVAASAKPDGSPVTAADHEIETALREWIARSLPGHAILGEEEGGALEAGRPTWVIDPIDGTKNFLRGVPVFGTLIALVVHDEVVVAVASAPALDERWDAGTGLGTRRNGRPVRVSAIERLEDAHLQHGGLEFLRDDPVLWERLGELATDSWKTGGMGDFWMHMLVAGGMAEAAFEADLAIWDRAALVCLIEEAGGRATTWSGEGVLHGDGTILSSNGLIHDAVRTRLTTSTRSR</sequence>
<feature type="binding site" evidence="4">
    <location>
        <position position="86"/>
    </location>
    <ligand>
        <name>Mg(2+)</name>
        <dbReference type="ChEBI" id="CHEBI:18420"/>
        <label>1</label>
        <note>catalytic</note>
    </ligand>
</feature>
<feature type="binding site" evidence="4">
    <location>
        <position position="85"/>
    </location>
    <ligand>
        <name>Mg(2+)</name>
        <dbReference type="ChEBI" id="CHEBI:18420"/>
        <label>1</label>
        <note>catalytic</note>
    </ligand>
</feature>
<dbReference type="KEGG" id="erz:ER308_20450"/>
<dbReference type="Proteomes" id="UP000291469">
    <property type="component" value="Chromosome"/>
</dbReference>
<dbReference type="PROSITE" id="PS00629">
    <property type="entry name" value="IMP_1"/>
    <property type="match status" value="1"/>
</dbReference>
<dbReference type="PANTHER" id="PTHR20854:SF4">
    <property type="entry name" value="INOSITOL-1-MONOPHOSPHATASE-RELATED"/>
    <property type="match status" value="1"/>
</dbReference>
<dbReference type="GO" id="GO:0007165">
    <property type="term" value="P:signal transduction"/>
    <property type="evidence" value="ECO:0007669"/>
    <property type="project" value="TreeGrafter"/>
</dbReference>
<dbReference type="EMBL" id="CP036402">
    <property type="protein sequence ID" value="QBI21703.1"/>
    <property type="molecule type" value="Genomic_DNA"/>
</dbReference>
<dbReference type="OrthoDB" id="9772456at2"/>
<evidence type="ECO:0000256" key="4">
    <source>
        <dbReference type="PIRSR" id="PIRSR600760-2"/>
    </source>
</evidence>
<dbReference type="RefSeq" id="WP_131156695.1">
    <property type="nucleotide sequence ID" value="NZ_CP036402.1"/>
</dbReference>
<evidence type="ECO:0000256" key="1">
    <source>
        <dbReference type="ARBA" id="ARBA00022723"/>
    </source>
</evidence>
<keyword evidence="2" id="KW-0378">Hydrolase</keyword>
<comment type="cofactor">
    <cofactor evidence="4">
        <name>Mg(2+)</name>
        <dbReference type="ChEBI" id="CHEBI:18420"/>
    </cofactor>
</comment>
<dbReference type="AlphaFoldDB" id="A0A411YKJ2"/>
<dbReference type="PANTHER" id="PTHR20854">
    <property type="entry name" value="INOSITOL MONOPHOSPHATASE"/>
    <property type="match status" value="1"/>
</dbReference>
<dbReference type="SUPFAM" id="SSF56655">
    <property type="entry name" value="Carbohydrate phosphatase"/>
    <property type="match status" value="1"/>
</dbReference>
<evidence type="ECO:0000313" key="5">
    <source>
        <dbReference type="EMBL" id="QBI21703.1"/>
    </source>
</evidence>
<protein>
    <submittedName>
        <fullName evidence="5">Histidinol-phosphatase</fullName>
    </submittedName>
</protein>
<feature type="binding site" evidence="4">
    <location>
        <position position="67"/>
    </location>
    <ligand>
        <name>Mg(2+)</name>
        <dbReference type="ChEBI" id="CHEBI:18420"/>
        <label>1</label>
        <note>catalytic</note>
    </ligand>
</feature>
<organism evidence="5 6">
    <name type="scientific">Egibacter rhizosphaerae</name>
    <dbReference type="NCBI Taxonomy" id="1670831"/>
    <lineage>
        <taxon>Bacteria</taxon>
        <taxon>Bacillati</taxon>
        <taxon>Actinomycetota</taxon>
        <taxon>Nitriliruptoria</taxon>
        <taxon>Egibacterales</taxon>
        <taxon>Egibacteraceae</taxon>
        <taxon>Egibacter</taxon>
    </lineage>
</organism>
<dbReference type="GO" id="GO:0046872">
    <property type="term" value="F:metal ion binding"/>
    <property type="evidence" value="ECO:0007669"/>
    <property type="project" value="UniProtKB-KW"/>
</dbReference>
<dbReference type="GO" id="GO:0006020">
    <property type="term" value="P:inositol metabolic process"/>
    <property type="evidence" value="ECO:0007669"/>
    <property type="project" value="TreeGrafter"/>
</dbReference>
<keyword evidence="1 4" id="KW-0479">Metal-binding</keyword>
<evidence type="ECO:0000256" key="3">
    <source>
        <dbReference type="ARBA" id="ARBA00022842"/>
    </source>
</evidence>